<accession>A0ABQ6R9F5</accession>
<dbReference type="PANTHER" id="PTHR37306">
    <property type="entry name" value="COLICIN V PRODUCTION PROTEIN"/>
    <property type="match status" value="1"/>
</dbReference>
<keyword evidence="4 5" id="KW-0472">Membrane</keyword>
<evidence type="ECO:0000313" key="7">
    <source>
        <dbReference type="Proteomes" id="UP000295735"/>
    </source>
</evidence>
<proteinExistence type="predicted"/>
<name>A0ABQ6R9F5_9STAP</name>
<dbReference type="Pfam" id="PF02674">
    <property type="entry name" value="Colicin_V"/>
    <property type="match status" value="1"/>
</dbReference>
<dbReference type="PANTHER" id="PTHR37306:SF1">
    <property type="entry name" value="COLICIN V PRODUCTION PROTEIN"/>
    <property type="match status" value="1"/>
</dbReference>
<evidence type="ECO:0000256" key="1">
    <source>
        <dbReference type="ARBA" id="ARBA00004141"/>
    </source>
</evidence>
<protein>
    <submittedName>
        <fullName evidence="6">CvpA family protein</fullName>
    </submittedName>
</protein>
<keyword evidence="3 5" id="KW-1133">Transmembrane helix</keyword>
<comment type="caution">
    <text evidence="6">The sequence shown here is derived from an EMBL/GenBank/DDBJ whole genome shotgun (WGS) entry which is preliminary data.</text>
</comment>
<gene>
    <name evidence="6" type="ORF">ERX35_002960</name>
</gene>
<organism evidence="6 7">
    <name type="scientific">Macrococcus equipercicus</name>
    <dbReference type="NCBI Taxonomy" id="69967"/>
    <lineage>
        <taxon>Bacteria</taxon>
        <taxon>Bacillati</taxon>
        <taxon>Bacillota</taxon>
        <taxon>Bacilli</taxon>
        <taxon>Bacillales</taxon>
        <taxon>Staphylococcaceae</taxon>
        <taxon>Macrococcus</taxon>
    </lineage>
</organism>
<sequence length="207" mass="23769">MIMSSCRRNTKNCSLNMIQKVRVLHMIDIILLFFLILGAVIGLRRGFILQSMHLLGTIGAFIIARLFYQALAAKLYLIVPYPAAGQQPSELIHWFNSEQAFYNVISFIFLFIVSKVILQMIATVFDYIAQLPLLKQLNAWLGSLLGFIESYLLVFLLFFFIAMIPVPFLQDRINGSFIAKFVVEYTPILSDRAIHWFQNAAFIILNH</sequence>
<evidence type="ECO:0000256" key="3">
    <source>
        <dbReference type="ARBA" id="ARBA00022989"/>
    </source>
</evidence>
<keyword evidence="2 5" id="KW-0812">Transmembrane</keyword>
<feature type="transmembrane region" description="Helical" evidence="5">
    <location>
        <begin position="140"/>
        <end position="164"/>
    </location>
</feature>
<feature type="transmembrane region" description="Helical" evidence="5">
    <location>
        <begin position="100"/>
        <end position="128"/>
    </location>
</feature>
<dbReference type="InterPro" id="IPR003825">
    <property type="entry name" value="Colicin-V_CvpA"/>
</dbReference>
<comment type="subcellular location">
    <subcellularLocation>
        <location evidence="1">Membrane</location>
        <topology evidence="1">Multi-pass membrane protein</topology>
    </subcellularLocation>
</comment>
<dbReference type="EMBL" id="SCWC02000002">
    <property type="protein sequence ID" value="KAA1039963.1"/>
    <property type="molecule type" value="Genomic_DNA"/>
</dbReference>
<evidence type="ECO:0000313" key="6">
    <source>
        <dbReference type="EMBL" id="KAA1039963.1"/>
    </source>
</evidence>
<feature type="transmembrane region" description="Helical" evidence="5">
    <location>
        <begin position="21"/>
        <end position="41"/>
    </location>
</feature>
<dbReference type="Proteomes" id="UP000295735">
    <property type="component" value="Unassembled WGS sequence"/>
</dbReference>
<reference evidence="6 7" key="1">
    <citation type="submission" date="2019-09" db="EMBL/GenBank/DDBJ databases">
        <authorList>
            <person name="Mazhar S."/>
            <person name="Altermann E."/>
            <person name="Hill C."/>
            <person name="Mcauliffe O."/>
        </authorList>
    </citation>
    <scope>NUCLEOTIDE SEQUENCE [LARGE SCALE GENOMIC DNA]</scope>
    <source>
        <strain evidence="6 7">ATCC 51831</strain>
    </source>
</reference>
<evidence type="ECO:0000256" key="2">
    <source>
        <dbReference type="ARBA" id="ARBA00022692"/>
    </source>
</evidence>
<evidence type="ECO:0000256" key="4">
    <source>
        <dbReference type="ARBA" id="ARBA00023136"/>
    </source>
</evidence>
<keyword evidence="7" id="KW-1185">Reference proteome</keyword>
<evidence type="ECO:0000256" key="5">
    <source>
        <dbReference type="SAM" id="Phobius"/>
    </source>
</evidence>